<dbReference type="InterPro" id="IPR006091">
    <property type="entry name" value="Acyl-CoA_Oxase/DH_mid-dom"/>
</dbReference>
<dbReference type="Gene3D" id="2.40.110.10">
    <property type="entry name" value="Butyryl-CoA Dehydrogenase, subunit A, domain 2"/>
    <property type="match status" value="1"/>
</dbReference>
<dbReference type="InterPro" id="IPR025110">
    <property type="entry name" value="AMP-bd_C"/>
</dbReference>
<feature type="region of interest" description="Disordered" evidence="1">
    <location>
        <begin position="176"/>
        <end position="223"/>
    </location>
</feature>
<dbReference type="Proteomes" id="UP000317716">
    <property type="component" value="Unassembled WGS sequence"/>
</dbReference>
<feature type="domain" description="AMP-dependent synthetase/ligase" evidence="2">
    <location>
        <begin position="297"/>
        <end position="674"/>
    </location>
</feature>
<dbReference type="InterPro" id="IPR020459">
    <property type="entry name" value="AMP-binding"/>
</dbReference>
<dbReference type="InterPro" id="IPR013786">
    <property type="entry name" value="AcylCoA_DH/ox_N"/>
</dbReference>
<feature type="region of interest" description="Disordered" evidence="1">
    <location>
        <begin position="806"/>
        <end position="833"/>
    </location>
</feature>
<proteinExistence type="predicted"/>
<dbReference type="Pfam" id="PF00501">
    <property type="entry name" value="AMP-binding"/>
    <property type="match status" value="1"/>
</dbReference>
<protein>
    <submittedName>
        <fullName evidence="6">Amino acid adenylation domain-containing protein</fullName>
    </submittedName>
</protein>
<dbReference type="Gene3D" id="3.30.300.30">
    <property type="match status" value="1"/>
</dbReference>
<dbReference type="InterPro" id="IPR020845">
    <property type="entry name" value="AMP-binding_CS"/>
</dbReference>
<dbReference type="NCBIfam" id="TIGR01733">
    <property type="entry name" value="AA-adenyl-dom"/>
    <property type="match status" value="1"/>
</dbReference>
<dbReference type="InterPro" id="IPR010071">
    <property type="entry name" value="AA_adenyl_dom"/>
</dbReference>
<dbReference type="SUPFAM" id="SSF56801">
    <property type="entry name" value="Acetyl-CoA synthetase-like"/>
    <property type="match status" value="1"/>
</dbReference>
<dbReference type="EMBL" id="VBOS01000535">
    <property type="protein sequence ID" value="TMQ47384.1"/>
    <property type="molecule type" value="Genomic_DNA"/>
</dbReference>
<comment type="caution">
    <text evidence="6">The sequence shown here is derived from an EMBL/GenBank/DDBJ whole genome shotgun (WGS) entry which is preliminary data.</text>
</comment>
<dbReference type="InterPro" id="IPR042099">
    <property type="entry name" value="ANL_N_sf"/>
</dbReference>
<dbReference type="GO" id="GO:0003995">
    <property type="term" value="F:acyl-CoA dehydrogenase activity"/>
    <property type="evidence" value="ECO:0007669"/>
    <property type="project" value="InterPro"/>
</dbReference>
<feature type="compositionally biased region" description="Basic and acidic residues" evidence="1">
    <location>
        <begin position="211"/>
        <end position="223"/>
    </location>
</feature>
<evidence type="ECO:0000259" key="2">
    <source>
        <dbReference type="Pfam" id="PF00501"/>
    </source>
</evidence>
<dbReference type="InterPro" id="IPR037069">
    <property type="entry name" value="AcylCoA_DH/ox_N_sf"/>
</dbReference>
<evidence type="ECO:0000259" key="4">
    <source>
        <dbReference type="Pfam" id="PF02771"/>
    </source>
</evidence>
<feature type="domain" description="Acyl-CoA oxidase/dehydrogenase middle" evidence="3">
    <location>
        <begin position="41"/>
        <end position="137"/>
    </location>
</feature>
<dbReference type="SUPFAM" id="SSF56645">
    <property type="entry name" value="Acyl-CoA dehydrogenase NM domain-like"/>
    <property type="match status" value="1"/>
</dbReference>
<dbReference type="GO" id="GO:0050660">
    <property type="term" value="F:flavin adenine dinucleotide binding"/>
    <property type="evidence" value="ECO:0007669"/>
    <property type="project" value="InterPro"/>
</dbReference>
<organism evidence="6 7">
    <name type="scientific">Eiseniibacteriota bacterium</name>
    <dbReference type="NCBI Taxonomy" id="2212470"/>
    <lineage>
        <taxon>Bacteria</taxon>
        <taxon>Candidatus Eiseniibacteriota</taxon>
    </lineage>
</organism>
<dbReference type="GO" id="GO:0044550">
    <property type="term" value="P:secondary metabolite biosynthetic process"/>
    <property type="evidence" value="ECO:0007669"/>
    <property type="project" value="TreeGrafter"/>
</dbReference>
<dbReference type="InterPro" id="IPR009100">
    <property type="entry name" value="AcylCoA_DH/oxidase_NM_dom_sf"/>
</dbReference>
<evidence type="ECO:0000313" key="6">
    <source>
        <dbReference type="EMBL" id="TMQ47384.1"/>
    </source>
</evidence>
<dbReference type="CDD" id="cd05930">
    <property type="entry name" value="A_NRPS"/>
    <property type="match status" value="1"/>
</dbReference>
<feature type="non-terminal residue" evidence="6">
    <location>
        <position position="1"/>
    </location>
</feature>
<evidence type="ECO:0000313" key="7">
    <source>
        <dbReference type="Proteomes" id="UP000317716"/>
    </source>
</evidence>
<dbReference type="InterPro" id="IPR045851">
    <property type="entry name" value="AMP-bd_C_sf"/>
</dbReference>
<dbReference type="Pfam" id="PF02771">
    <property type="entry name" value="Acyl-CoA_dh_N"/>
    <property type="match status" value="1"/>
</dbReference>
<feature type="domain" description="Acyl-CoA dehydrogenase/oxidase N-terminal" evidence="4">
    <location>
        <begin position="5"/>
        <end position="37"/>
    </location>
</feature>
<dbReference type="Gene3D" id="1.10.540.10">
    <property type="entry name" value="Acyl-CoA dehydrogenase/oxidase, N-terminal domain"/>
    <property type="match status" value="1"/>
</dbReference>
<feature type="compositionally biased region" description="Basic and acidic residues" evidence="1">
    <location>
        <begin position="823"/>
        <end position="833"/>
    </location>
</feature>
<dbReference type="InterPro" id="IPR000873">
    <property type="entry name" value="AMP-dep_synth/lig_dom"/>
</dbReference>
<dbReference type="PANTHER" id="PTHR45527:SF1">
    <property type="entry name" value="FATTY ACID SYNTHASE"/>
    <property type="match status" value="1"/>
</dbReference>
<evidence type="ECO:0000259" key="3">
    <source>
        <dbReference type="Pfam" id="PF02770"/>
    </source>
</evidence>
<dbReference type="GO" id="GO:0031177">
    <property type="term" value="F:phosphopantetheine binding"/>
    <property type="evidence" value="ECO:0007669"/>
    <property type="project" value="TreeGrafter"/>
</dbReference>
<accession>A0A538S7P5</accession>
<dbReference type="GO" id="GO:0005737">
    <property type="term" value="C:cytoplasm"/>
    <property type="evidence" value="ECO:0007669"/>
    <property type="project" value="TreeGrafter"/>
</dbReference>
<dbReference type="Gene3D" id="3.40.50.12780">
    <property type="entry name" value="N-terminal domain of ligase-like"/>
    <property type="match status" value="1"/>
</dbReference>
<dbReference type="PROSITE" id="PS00455">
    <property type="entry name" value="AMP_BINDING"/>
    <property type="match status" value="1"/>
</dbReference>
<dbReference type="Pfam" id="PF02770">
    <property type="entry name" value="Acyl-CoA_dh_M"/>
    <property type="match status" value="1"/>
</dbReference>
<name>A0A538S7P5_UNCEI</name>
<feature type="domain" description="AMP-binding enzyme C-terminal" evidence="5">
    <location>
        <begin position="733"/>
        <end position="808"/>
    </location>
</feature>
<reference evidence="6 7" key="1">
    <citation type="journal article" date="2019" name="Nat. Microbiol.">
        <title>Mediterranean grassland soil C-N compound turnover is dependent on rainfall and depth, and is mediated by genomically divergent microorganisms.</title>
        <authorList>
            <person name="Diamond S."/>
            <person name="Andeer P.F."/>
            <person name="Li Z."/>
            <person name="Crits-Christoph A."/>
            <person name="Burstein D."/>
            <person name="Anantharaman K."/>
            <person name="Lane K.R."/>
            <person name="Thomas B.C."/>
            <person name="Pan C."/>
            <person name="Northen T.R."/>
            <person name="Banfield J.F."/>
        </authorList>
    </citation>
    <scope>NUCLEOTIDE SEQUENCE [LARGE SCALE GENOMIC DNA]</scope>
    <source>
        <strain evidence="6">WS_2</strain>
    </source>
</reference>
<dbReference type="InterPro" id="IPR006089">
    <property type="entry name" value="Acyl-CoA_DH_CS"/>
</dbReference>
<evidence type="ECO:0000256" key="1">
    <source>
        <dbReference type="SAM" id="MobiDB-lite"/>
    </source>
</evidence>
<dbReference type="PROSITE" id="PS00072">
    <property type="entry name" value="ACYL_COA_DH_1"/>
    <property type="match status" value="1"/>
</dbReference>
<dbReference type="GO" id="GO:0043041">
    <property type="term" value="P:amino acid activation for nonribosomal peptide biosynthetic process"/>
    <property type="evidence" value="ECO:0007669"/>
    <property type="project" value="TreeGrafter"/>
</dbReference>
<dbReference type="Pfam" id="PF13193">
    <property type="entry name" value="AMP-binding_C"/>
    <property type="match status" value="1"/>
</dbReference>
<dbReference type="AlphaFoldDB" id="A0A538S7P5"/>
<dbReference type="PANTHER" id="PTHR45527">
    <property type="entry name" value="NONRIBOSOMAL PEPTIDE SYNTHETASE"/>
    <property type="match status" value="1"/>
</dbReference>
<feature type="compositionally biased region" description="Basic and acidic residues" evidence="1">
    <location>
        <begin position="181"/>
        <end position="191"/>
    </location>
</feature>
<dbReference type="InterPro" id="IPR046373">
    <property type="entry name" value="Acyl-CoA_Oxase/DH_mid-dom_sf"/>
</dbReference>
<dbReference type="PRINTS" id="PR00154">
    <property type="entry name" value="AMPBINDING"/>
</dbReference>
<gene>
    <name evidence="6" type="ORF">E6K72_14090</name>
</gene>
<sequence>GLVFSLNAQMWACQMPILHYGSEEQKRAWLPKLVAGDAIAAHAITEPGAGSDVFSLASRAARVEAGGGTASGYVIDGQKTFSTNAPVADLALAFAYLDRSPEGKPKALTAFLVPRGTKGMSFSKPIEKMGLRTSPMGGGDGDLQLGDGMGARVHLRHPPRRHGAAAGRLRGLREAAPPVRQADRQVRVGREPHRRHEGGDRGRALPALPRGNDEGPGRERCARVGDGQAVRERVARAGGARCAPDLRRLWLHEGVPDRARAEGRSGRHPLLRKLGDAAQDHRQLPGAMSTLLPHLVTESAARFASRPALVMDGRTLTYAELESLSNRFARSLAGHGVRSGDRVALWLPRSIESVVALYGVMKAGAAYVPVDPGAPPARLAYIARDCAVAGLVTVAERAAALDETFAAGAPMRAVWFAEEGPSAGAAPGGDAPRNAGMPNVTWAEVAAESDRAPELRALEGDLAYILYTSGSTGEPKGVMLSHRNALAFVEWAGDVFQVTAQDRLANHAPFHFDLSTFDLFAGARAGAAVYPVSPRIASFPAAVARQWCADRLTVWYATPSTLVLMLTRGGLSSLDLSALRVLLFAGEVFPVKYLRDLMRLAPSARYANLYGPTETNVCTWLDVANPPEGDRPLPIGRACPYDDVLVLDESLKPVPAGAAGELWVRGATVMRGYWGRPERTALALQSIEIAPGVTDVAYRTGDLVRMQSDGNLEFLGRRDHQVKTRGYRVELGEIETVLHRHPGVDEAVVLAIPDDEVTHRLQAVVVTKAGVALDEAALRQHCADSLPRYMVPETIEFRRELPRTSSGKVDRRGLVQPHAILNTERRTDDDDGH</sequence>
<evidence type="ECO:0000259" key="5">
    <source>
        <dbReference type="Pfam" id="PF13193"/>
    </source>
</evidence>